<dbReference type="RefSeq" id="WP_107288632.1">
    <property type="nucleotide sequence ID" value="NZ_PYNF01000002.1"/>
</dbReference>
<proteinExistence type="predicted"/>
<evidence type="ECO:0000313" key="1">
    <source>
        <dbReference type="EMBL" id="PSV00905.1"/>
    </source>
</evidence>
<name>A0A2T3KMC9_9GAMM</name>
<accession>A0A2T3KMC9</accession>
<comment type="caution">
    <text evidence="1">The sequence shown here is derived from an EMBL/GenBank/DDBJ whole genome shotgun (WGS) entry which is preliminary data.</text>
</comment>
<reference evidence="1 2" key="1">
    <citation type="submission" date="2018-01" db="EMBL/GenBank/DDBJ databases">
        <title>Whole genome sequencing of Histamine producing bacteria.</title>
        <authorList>
            <person name="Butler K."/>
        </authorList>
    </citation>
    <scope>NUCLEOTIDE SEQUENCE [LARGE SCALE GENOMIC DNA]</scope>
    <source>
        <strain evidence="1 2">FS-7.2</strain>
    </source>
</reference>
<protein>
    <recommendedName>
        <fullName evidence="3">CSD domain-containing protein</fullName>
    </recommendedName>
</protein>
<dbReference type="InterPro" id="IPR012340">
    <property type="entry name" value="NA-bd_OB-fold"/>
</dbReference>
<sequence>MLNGEVCKGTIVRVDPIRGFGFILIKNKTAKGKSIYFRTSDMNHDEFDVSSNLVGFVVKFKYLKTGSSVVAKNICYVAHPEAKDKKHQNRSCGLPSKSIGDTVVSTGAAKVARLLRTSSAHLKQFSSVVSGDALMSGTSRNQAEEINAFEGTVRL</sequence>
<dbReference type="AlphaFoldDB" id="A0A2T3KMC9"/>
<evidence type="ECO:0000313" key="2">
    <source>
        <dbReference type="Proteomes" id="UP000241426"/>
    </source>
</evidence>
<organism evidence="1 2">
    <name type="scientific">Photobacterium kishitanii</name>
    <dbReference type="NCBI Taxonomy" id="318456"/>
    <lineage>
        <taxon>Bacteria</taxon>
        <taxon>Pseudomonadati</taxon>
        <taxon>Pseudomonadota</taxon>
        <taxon>Gammaproteobacteria</taxon>
        <taxon>Vibrionales</taxon>
        <taxon>Vibrionaceae</taxon>
        <taxon>Photobacterium</taxon>
    </lineage>
</organism>
<dbReference type="EMBL" id="PYNF01000002">
    <property type="protein sequence ID" value="PSV00905.1"/>
    <property type="molecule type" value="Genomic_DNA"/>
</dbReference>
<gene>
    <name evidence="1" type="ORF">C9J27_02440</name>
</gene>
<dbReference type="SUPFAM" id="SSF50249">
    <property type="entry name" value="Nucleic acid-binding proteins"/>
    <property type="match status" value="1"/>
</dbReference>
<evidence type="ECO:0008006" key="3">
    <source>
        <dbReference type="Google" id="ProtNLM"/>
    </source>
</evidence>
<dbReference type="Proteomes" id="UP000241426">
    <property type="component" value="Unassembled WGS sequence"/>
</dbReference>